<dbReference type="RefSeq" id="WP_050529031.1">
    <property type="nucleotide sequence ID" value="NZ_AQQZ01000001.1"/>
</dbReference>
<protein>
    <recommendedName>
        <fullName evidence="4">Aminopeptidase</fullName>
    </recommendedName>
</protein>
<dbReference type="PANTHER" id="PTHR38457:SF1">
    <property type="entry name" value="REGULATOR ABRB-RELATED"/>
    <property type="match status" value="1"/>
</dbReference>
<name>A0A0L1JU77_9RHOB</name>
<feature type="transmembrane region" description="Helical" evidence="1">
    <location>
        <begin position="215"/>
        <end position="233"/>
    </location>
</feature>
<keyword evidence="1" id="KW-0812">Transmembrane</keyword>
<evidence type="ECO:0000313" key="2">
    <source>
        <dbReference type="EMBL" id="KNG95310.1"/>
    </source>
</evidence>
<proteinExistence type="predicted"/>
<dbReference type="Proteomes" id="UP000036938">
    <property type="component" value="Unassembled WGS sequence"/>
</dbReference>
<dbReference type="GO" id="GO:0010468">
    <property type="term" value="P:regulation of gene expression"/>
    <property type="evidence" value="ECO:0007669"/>
    <property type="project" value="InterPro"/>
</dbReference>
<keyword evidence="3" id="KW-1185">Reference proteome</keyword>
<dbReference type="PIRSF" id="PIRSF038991">
    <property type="entry name" value="Protein_AbrB"/>
    <property type="match status" value="1"/>
</dbReference>
<feature type="transmembrane region" description="Helical" evidence="1">
    <location>
        <begin position="87"/>
        <end position="108"/>
    </location>
</feature>
<dbReference type="Pfam" id="PF05145">
    <property type="entry name" value="AbrB"/>
    <property type="match status" value="1"/>
</dbReference>
<dbReference type="OrthoDB" id="7157734at2"/>
<dbReference type="STRING" id="1317121.ATO11_01385"/>
<feature type="transmembrane region" description="Helical" evidence="1">
    <location>
        <begin position="239"/>
        <end position="257"/>
    </location>
</feature>
<reference evidence="2 3" key="1">
    <citation type="journal article" date="2015" name="Int. J. Syst. Evol. Microbiol.">
        <title>Aestuariivita atlantica sp. nov., isolated from deep sea sediment of the Atlantic Ocean.</title>
        <authorList>
            <person name="Li G."/>
            <person name="Lai Q."/>
            <person name="Du Y."/>
            <person name="Liu X."/>
            <person name="Sun F."/>
            <person name="Shao Z."/>
        </authorList>
    </citation>
    <scope>NUCLEOTIDE SEQUENCE [LARGE SCALE GENOMIC DNA]</scope>
    <source>
        <strain evidence="2 3">22II-S11-z3</strain>
    </source>
</reference>
<comment type="caution">
    <text evidence="2">The sequence shown here is derived from an EMBL/GenBank/DDBJ whole genome shotgun (WGS) entry which is preliminary data.</text>
</comment>
<dbReference type="InterPro" id="IPR007820">
    <property type="entry name" value="AbrB_fam"/>
</dbReference>
<sequence>MTHLSVLLGACGIALAGGAVASLLPVPLPWMTGALVATALLARFGATTLPPDFKFPQALRDCAVAAIGVTIGAQVTPELLSQLPSLALTTAALLPFVLLLLAGNYLIFRRLGDYPPPLAYYAGAPGGLIEAITLGEAAGADPQRLIAQQFLRLILVLIAIPAILSVWLGVPVGSAAGLGFGTGTAATLSDLAAFAVLAALGLWLRRVLKIPAGQITGPLLVSALAAVTILPGLTTATWLLNLAQVGVGASLGLQFLGIDGPALRRAVGLAVVSCTFMTAVGITLALTLAPLSPLDPLALIAAYAPGGVTEMSLVALTLGAAPAAVTLHHLLRIVLTVLILPPLARRLGITANDKGDAEASP</sequence>
<accession>A0A0L1JU77</accession>
<dbReference type="GO" id="GO:0016020">
    <property type="term" value="C:membrane"/>
    <property type="evidence" value="ECO:0007669"/>
    <property type="project" value="InterPro"/>
</dbReference>
<evidence type="ECO:0000256" key="1">
    <source>
        <dbReference type="SAM" id="Phobius"/>
    </source>
</evidence>
<dbReference type="PANTHER" id="PTHR38457">
    <property type="entry name" value="REGULATOR ABRB-RELATED"/>
    <property type="match status" value="1"/>
</dbReference>
<evidence type="ECO:0008006" key="4">
    <source>
        <dbReference type="Google" id="ProtNLM"/>
    </source>
</evidence>
<keyword evidence="1" id="KW-1133">Transmembrane helix</keyword>
<gene>
    <name evidence="2" type="ORF">ATO11_01385</name>
</gene>
<dbReference type="AlphaFoldDB" id="A0A0L1JU77"/>
<keyword evidence="1" id="KW-0472">Membrane</keyword>
<dbReference type="EMBL" id="AQQZ01000001">
    <property type="protein sequence ID" value="KNG95310.1"/>
    <property type="molecule type" value="Genomic_DNA"/>
</dbReference>
<evidence type="ECO:0000313" key="3">
    <source>
        <dbReference type="Proteomes" id="UP000036938"/>
    </source>
</evidence>
<feature type="transmembrane region" description="Helical" evidence="1">
    <location>
        <begin position="150"/>
        <end position="170"/>
    </location>
</feature>
<feature type="transmembrane region" description="Helical" evidence="1">
    <location>
        <begin position="269"/>
        <end position="291"/>
    </location>
</feature>
<feature type="transmembrane region" description="Helical" evidence="1">
    <location>
        <begin position="176"/>
        <end position="203"/>
    </location>
</feature>
<organism evidence="2 3">
    <name type="scientific">Pseudaestuariivita atlantica</name>
    <dbReference type="NCBI Taxonomy" id="1317121"/>
    <lineage>
        <taxon>Bacteria</taxon>
        <taxon>Pseudomonadati</taxon>
        <taxon>Pseudomonadota</taxon>
        <taxon>Alphaproteobacteria</taxon>
        <taxon>Rhodobacterales</taxon>
        <taxon>Paracoccaceae</taxon>
        <taxon>Pseudaestuariivita</taxon>
    </lineage>
</organism>